<evidence type="ECO:0000313" key="3">
    <source>
        <dbReference type="Proteomes" id="UP001063166"/>
    </source>
</evidence>
<feature type="region of interest" description="Disordered" evidence="1">
    <location>
        <begin position="164"/>
        <end position="185"/>
    </location>
</feature>
<organism evidence="2 3">
    <name type="scientific">Lyophyllum shimeji</name>
    <name type="common">Hon-shimeji</name>
    <name type="synonym">Tricholoma shimeji</name>
    <dbReference type="NCBI Taxonomy" id="47721"/>
    <lineage>
        <taxon>Eukaryota</taxon>
        <taxon>Fungi</taxon>
        <taxon>Dikarya</taxon>
        <taxon>Basidiomycota</taxon>
        <taxon>Agaricomycotina</taxon>
        <taxon>Agaricomycetes</taxon>
        <taxon>Agaricomycetidae</taxon>
        <taxon>Agaricales</taxon>
        <taxon>Tricholomatineae</taxon>
        <taxon>Lyophyllaceae</taxon>
        <taxon>Lyophyllum</taxon>
    </lineage>
</organism>
<protein>
    <submittedName>
        <fullName evidence="2">Uncharacterized protein</fullName>
    </submittedName>
</protein>
<reference evidence="2" key="1">
    <citation type="submission" date="2022-07" db="EMBL/GenBank/DDBJ databases">
        <title>The genome of Lyophyllum shimeji provides insight into the initial evolution of ectomycorrhizal fungal genome.</title>
        <authorList>
            <person name="Kobayashi Y."/>
            <person name="Shibata T."/>
            <person name="Hirakawa H."/>
            <person name="Shigenobu S."/>
            <person name="Nishiyama T."/>
            <person name="Yamada A."/>
            <person name="Hasebe M."/>
            <person name="Kawaguchi M."/>
        </authorList>
    </citation>
    <scope>NUCLEOTIDE SEQUENCE</scope>
    <source>
        <strain evidence="2">AT787</strain>
    </source>
</reference>
<feature type="region of interest" description="Disordered" evidence="1">
    <location>
        <begin position="1"/>
        <end position="31"/>
    </location>
</feature>
<evidence type="ECO:0000256" key="1">
    <source>
        <dbReference type="SAM" id="MobiDB-lite"/>
    </source>
</evidence>
<accession>A0A9P3PE44</accession>
<feature type="region of interest" description="Disordered" evidence="1">
    <location>
        <begin position="78"/>
        <end position="116"/>
    </location>
</feature>
<sequence length="208" mass="22651">MCSSFKRVLTDEERQSLVASSTAPESTPDDLAARLRSVGSRVRKHVMEGYTSPPPSFTKSNSTPTIFCSAHDTLREVYAPSNASSARVASERKRARPQGDQGYDSDGGIDEDRDAEMGLVNQESDEDGVSIIVGPDAKSLGRPIKALRKPRRAMLATRSLPATSFAFGNNRPNNESTMNTVKEEEDWSAGNFVAQSFEEAGYPKYAVP</sequence>
<dbReference type="EMBL" id="BRPK01000001">
    <property type="protein sequence ID" value="GLB33796.1"/>
    <property type="molecule type" value="Genomic_DNA"/>
</dbReference>
<dbReference type="AlphaFoldDB" id="A0A9P3PE44"/>
<dbReference type="Proteomes" id="UP001063166">
    <property type="component" value="Unassembled WGS sequence"/>
</dbReference>
<comment type="caution">
    <text evidence="2">The sequence shown here is derived from an EMBL/GenBank/DDBJ whole genome shotgun (WGS) entry which is preliminary data.</text>
</comment>
<feature type="compositionally biased region" description="Polar residues" evidence="1">
    <location>
        <begin position="164"/>
        <end position="180"/>
    </location>
</feature>
<evidence type="ECO:0000313" key="2">
    <source>
        <dbReference type="EMBL" id="GLB33796.1"/>
    </source>
</evidence>
<dbReference type="OrthoDB" id="4072855at2759"/>
<keyword evidence="3" id="KW-1185">Reference proteome</keyword>
<gene>
    <name evidence="2" type="ORF">LshimejAT787_0106800</name>
</gene>
<name>A0A9P3PE44_LYOSH</name>
<proteinExistence type="predicted"/>